<dbReference type="InterPro" id="IPR015422">
    <property type="entry name" value="PyrdxlP-dep_Trfase_small"/>
</dbReference>
<name>A0A0K9YS29_9BACL</name>
<reference evidence="5" key="1">
    <citation type="submission" date="2015-07" db="EMBL/GenBank/DDBJ databases">
        <title>Genome sequencing project for genomic taxonomy and phylogenomics of Bacillus-like bacteria.</title>
        <authorList>
            <person name="Liu B."/>
            <person name="Wang J."/>
            <person name="Zhu Y."/>
            <person name="Liu G."/>
            <person name="Chen Q."/>
            <person name="Chen Z."/>
            <person name="Lan J."/>
            <person name="Che J."/>
            <person name="Ge C."/>
            <person name="Shi H."/>
            <person name="Pan Z."/>
            <person name="Liu X."/>
        </authorList>
    </citation>
    <scope>NUCLEOTIDE SEQUENCE [LARGE SCALE GENOMIC DNA]</scope>
    <source>
        <strain evidence="5">DSM 9887</strain>
    </source>
</reference>
<evidence type="ECO:0000259" key="2">
    <source>
        <dbReference type="Pfam" id="PF02347"/>
    </source>
</evidence>
<dbReference type="Gene3D" id="3.90.1150.10">
    <property type="entry name" value="Aspartate Aminotransferase, domain 1"/>
    <property type="match status" value="1"/>
</dbReference>
<dbReference type="InterPro" id="IPR049315">
    <property type="entry name" value="GDC-P_N"/>
</dbReference>
<dbReference type="Proteomes" id="UP000036834">
    <property type="component" value="Unassembled WGS sequence"/>
</dbReference>
<evidence type="ECO:0000313" key="6">
    <source>
        <dbReference type="Proteomes" id="UP000319578"/>
    </source>
</evidence>
<dbReference type="Pfam" id="PF02347">
    <property type="entry name" value="GDC-P"/>
    <property type="match status" value="1"/>
</dbReference>
<dbReference type="EMBL" id="BJON01000003">
    <property type="protein sequence ID" value="GED67191.1"/>
    <property type="molecule type" value="Genomic_DNA"/>
</dbReference>
<dbReference type="Proteomes" id="UP000319578">
    <property type="component" value="Unassembled WGS sequence"/>
</dbReference>
<dbReference type="InterPro" id="IPR015424">
    <property type="entry name" value="PyrdxlP-dep_Trfase"/>
</dbReference>
<dbReference type="OrthoDB" id="9771867at2"/>
<proteinExistence type="predicted"/>
<gene>
    <name evidence="4" type="ORF">ADS79_22455</name>
    <name evidence="3" type="ORF">BRE01_08930</name>
</gene>
<dbReference type="NCBIfam" id="NF001696">
    <property type="entry name" value="PRK00451.1"/>
    <property type="match status" value="1"/>
</dbReference>
<dbReference type="GO" id="GO:0009116">
    <property type="term" value="P:nucleoside metabolic process"/>
    <property type="evidence" value="ECO:0007669"/>
    <property type="project" value="InterPro"/>
</dbReference>
<keyword evidence="1" id="KW-0560">Oxidoreductase</keyword>
<dbReference type="PANTHER" id="PTHR42806">
    <property type="entry name" value="GLYCINE CLEAVAGE SYSTEM P-PROTEIN"/>
    <property type="match status" value="1"/>
</dbReference>
<dbReference type="Gene3D" id="3.40.640.10">
    <property type="entry name" value="Type I PLP-dependent aspartate aminotransferase-like (Major domain)"/>
    <property type="match status" value="1"/>
</dbReference>
<evidence type="ECO:0000256" key="1">
    <source>
        <dbReference type="ARBA" id="ARBA00023002"/>
    </source>
</evidence>
<comment type="caution">
    <text evidence="4">The sequence shown here is derived from an EMBL/GenBank/DDBJ whole genome shotgun (WGS) entry which is preliminary data.</text>
</comment>
<dbReference type="PATRIC" id="fig|54915.3.peg.3620"/>
<keyword evidence="6" id="KW-1185">Reference proteome</keyword>
<accession>A0A0K9YS29</accession>
<dbReference type="AlphaFoldDB" id="A0A0K9YS29"/>
<evidence type="ECO:0000313" key="4">
    <source>
        <dbReference type="EMBL" id="KNB71534.1"/>
    </source>
</evidence>
<reference evidence="4" key="2">
    <citation type="submission" date="2015-07" db="EMBL/GenBank/DDBJ databases">
        <title>MeaNS - Measles Nucleotide Surveillance Program.</title>
        <authorList>
            <person name="Tran T."/>
            <person name="Druce J."/>
        </authorList>
    </citation>
    <scope>NUCLEOTIDE SEQUENCE</scope>
    <source>
        <strain evidence="4">DSM 9887</strain>
    </source>
</reference>
<dbReference type="SUPFAM" id="SSF53383">
    <property type="entry name" value="PLP-dependent transferases"/>
    <property type="match status" value="1"/>
</dbReference>
<dbReference type="EMBL" id="LGIQ01000009">
    <property type="protein sequence ID" value="KNB71534.1"/>
    <property type="molecule type" value="Genomic_DNA"/>
</dbReference>
<organism evidence="4 5">
    <name type="scientific">Brevibacillus reuszeri</name>
    <dbReference type="NCBI Taxonomy" id="54915"/>
    <lineage>
        <taxon>Bacteria</taxon>
        <taxon>Bacillati</taxon>
        <taxon>Bacillota</taxon>
        <taxon>Bacilli</taxon>
        <taxon>Bacillales</taxon>
        <taxon>Paenibacillaceae</taxon>
        <taxon>Brevibacillus</taxon>
    </lineage>
</organism>
<feature type="domain" description="Glycine cleavage system P-protein N-terminal" evidence="2">
    <location>
        <begin position="10"/>
        <end position="455"/>
    </location>
</feature>
<sequence length="478" mass="52308">MSVKRFAHPYIPNSAPEVKEQMLREIGFSSIEDIFADIPQELRLQEKMNIPPALTEYELDRHVNSLMNKNQTTKENISFLGAGCWPHFIPVVCDEINSRAEFLTAYAGEPYEDKGRFQALFEYQSLVAELVDMDVVNVPTFDWAQAASTALRMAARINKRTELLIPKNINPDKLLIIKNYMSPDLTVTLVDFENETGALDLGDLKAKLSANTAAVYFENPTFLGSVEANGQRIADLAHAAGAICVVGVDPISLGVMEAPANYGADIVCGDLQPLGVHMHYGGGQSGFIATHDDPIYVMEYPSRLFGIAPTVVEGEYGFGDVAYDRTSFAKRENGKESVGTQTALWGITAGVYLATMGPDGMEEVGQGIMQRSQYAAKQLSTIPGVAIKFSAPFFKEFVVDFTQTGKTVKEINAALLAQGIFGGVDLTGHFPELGQCALYCVTEVHTQEDIDKLTEAIQSVMQVRKTSIDASSMRSDRV</sequence>
<evidence type="ECO:0000313" key="5">
    <source>
        <dbReference type="Proteomes" id="UP000036834"/>
    </source>
</evidence>
<dbReference type="InterPro" id="IPR015421">
    <property type="entry name" value="PyrdxlP-dep_Trfase_major"/>
</dbReference>
<dbReference type="STRING" id="54915.ADS79_22455"/>
<evidence type="ECO:0000313" key="3">
    <source>
        <dbReference type="EMBL" id="GED67191.1"/>
    </source>
</evidence>
<dbReference type="RefSeq" id="WP_049740574.1">
    <property type="nucleotide sequence ID" value="NZ_BJON01000003.1"/>
</dbReference>
<reference evidence="3 6" key="3">
    <citation type="submission" date="2019-06" db="EMBL/GenBank/DDBJ databases">
        <title>Whole genome shotgun sequence of Brevibacillus reuszeri NBRC 15719.</title>
        <authorList>
            <person name="Hosoyama A."/>
            <person name="Uohara A."/>
            <person name="Ohji S."/>
            <person name="Ichikawa N."/>
        </authorList>
    </citation>
    <scope>NUCLEOTIDE SEQUENCE [LARGE SCALE GENOMIC DNA]</scope>
    <source>
        <strain evidence="3 6">NBRC 15719</strain>
    </source>
</reference>
<protein>
    <submittedName>
        <fullName evidence="4">Glycine dehydrogenase</fullName>
    </submittedName>
</protein>
<dbReference type="InterPro" id="IPR023010">
    <property type="entry name" value="GcvPA"/>
</dbReference>
<dbReference type="PANTHER" id="PTHR42806:SF1">
    <property type="entry name" value="GLYCINE DEHYDROGENASE (DECARBOXYLATING)"/>
    <property type="match status" value="1"/>
</dbReference>
<dbReference type="GO" id="GO:0004375">
    <property type="term" value="F:glycine dehydrogenase (decarboxylating) activity"/>
    <property type="evidence" value="ECO:0007669"/>
    <property type="project" value="InterPro"/>
</dbReference>